<feature type="compositionally biased region" description="Basic and acidic residues" evidence="1">
    <location>
        <begin position="8"/>
        <end position="32"/>
    </location>
</feature>
<evidence type="ECO:0000313" key="2">
    <source>
        <dbReference type="EMBL" id="OAA44968.1"/>
    </source>
</evidence>
<organism evidence="2 3">
    <name type="scientific">Metarhizium rileyi (strain RCEF 4871)</name>
    <name type="common">Nomuraea rileyi</name>
    <dbReference type="NCBI Taxonomy" id="1649241"/>
    <lineage>
        <taxon>Eukaryota</taxon>
        <taxon>Fungi</taxon>
        <taxon>Dikarya</taxon>
        <taxon>Ascomycota</taxon>
        <taxon>Pezizomycotina</taxon>
        <taxon>Sordariomycetes</taxon>
        <taxon>Hypocreomycetidae</taxon>
        <taxon>Hypocreales</taxon>
        <taxon>Clavicipitaceae</taxon>
        <taxon>Metarhizium</taxon>
    </lineage>
</organism>
<feature type="compositionally biased region" description="Basic and acidic residues" evidence="1">
    <location>
        <begin position="96"/>
        <end position="106"/>
    </location>
</feature>
<protein>
    <recommendedName>
        <fullName evidence="4">Methyltransferase type 11 domain-containing protein</fullName>
    </recommendedName>
</protein>
<dbReference type="EMBL" id="AZHC01000009">
    <property type="protein sequence ID" value="OAA44968.1"/>
    <property type="molecule type" value="Genomic_DNA"/>
</dbReference>
<sequence>MWDVAWTDPKRELVGEHRGKKDKDRSLTEKSLSRNSISTTSSKTSGHSALSRFRVRALRQSSSSKESSKPNMYSPSEPRTPDNSIDTRSSAAMSDTEQRNARDPLKLHAVLRAESTPSNFSSSMRRSKNTNMKKTKNKVPARSASIGSSAAQSNDGDIFSTKGKEKEKTPIIEHSNGSLKQHGVIGICPQRPDLQSPIRRSFAASPLLPPRSLSRLCPVTLQNEPVKAVPLITSQMQPIRKPVLKFSPIDDISMWRSPREWSAATETKDSIRKIETVTGVKAKKPETVCSARLSNPCDSAAEVKQMAQAKPSTALSKLKTSVEDALSLEDTQKVNEEKKRWMLSVLHHLDRSKRHDSIDANILRNGLEMLEQATGRNILAAYEPSFSARYLAALWPENTVHHLSDNPLSSESAPNICAIYSPHVSSPFPGPLNHYDAVYSMALASLCRESDIPTVLANVNKCLRPGGVYHLLLIDPIPNTDALGENMRAWFRNNLLLKLRQQSRCLTPSCVFPKALGESSLRGQGSTLTTTKFYANPQNICHRRSGVDFATTKSSEGKETRAELRSIVGRMLWREVWGEFVTSDTWWWEDPVCMQECLELGTFWEYHSIQAVKSN</sequence>
<feature type="compositionally biased region" description="Low complexity" evidence="1">
    <location>
        <begin position="33"/>
        <end position="48"/>
    </location>
</feature>
<dbReference type="InterPro" id="IPR029063">
    <property type="entry name" value="SAM-dependent_MTases_sf"/>
</dbReference>
<keyword evidence="3" id="KW-1185">Reference proteome</keyword>
<feature type="region of interest" description="Disordered" evidence="1">
    <location>
        <begin position="1"/>
        <end position="166"/>
    </location>
</feature>
<dbReference type="OMA" id="WEDEGCV"/>
<accession>A0A162JIV2</accession>
<name>A0A162JIV2_METRR</name>
<proteinExistence type="predicted"/>
<comment type="caution">
    <text evidence="2">The sequence shown here is derived from an EMBL/GenBank/DDBJ whole genome shotgun (WGS) entry which is preliminary data.</text>
</comment>
<feature type="compositionally biased region" description="Basic residues" evidence="1">
    <location>
        <begin position="125"/>
        <end position="139"/>
    </location>
</feature>
<feature type="compositionally biased region" description="Polar residues" evidence="1">
    <location>
        <begin position="145"/>
        <end position="155"/>
    </location>
</feature>
<dbReference type="Gene3D" id="3.40.50.150">
    <property type="entry name" value="Vaccinia Virus protein VP39"/>
    <property type="match status" value="1"/>
</dbReference>
<dbReference type="SUPFAM" id="SSF53335">
    <property type="entry name" value="S-adenosyl-L-methionine-dependent methyltransferases"/>
    <property type="match status" value="1"/>
</dbReference>
<evidence type="ECO:0008006" key="4">
    <source>
        <dbReference type="Google" id="ProtNLM"/>
    </source>
</evidence>
<gene>
    <name evidence="2" type="ORF">NOR_03722</name>
</gene>
<feature type="compositionally biased region" description="Polar residues" evidence="1">
    <location>
        <begin position="81"/>
        <end position="95"/>
    </location>
</feature>
<dbReference type="OrthoDB" id="3902588at2759"/>
<reference evidence="2 3" key="1">
    <citation type="journal article" date="2016" name="Genome Biol. Evol.">
        <title>Divergent and convergent evolution of fungal pathogenicity.</title>
        <authorList>
            <person name="Shang Y."/>
            <person name="Xiao G."/>
            <person name="Zheng P."/>
            <person name="Cen K."/>
            <person name="Zhan S."/>
            <person name="Wang C."/>
        </authorList>
    </citation>
    <scope>NUCLEOTIDE SEQUENCE [LARGE SCALE GENOMIC DNA]</scope>
    <source>
        <strain evidence="2 3">RCEF 4871</strain>
    </source>
</reference>
<dbReference type="AlphaFoldDB" id="A0A162JIV2"/>
<evidence type="ECO:0000313" key="3">
    <source>
        <dbReference type="Proteomes" id="UP000243498"/>
    </source>
</evidence>
<evidence type="ECO:0000256" key="1">
    <source>
        <dbReference type="SAM" id="MobiDB-lite"/>
    </source>
</evidence>
<dbReference type="Proteomes" id="UP000243498">
    <property type="component" value="Unassembled WGS sequence"/>
</dbReference>
<feature type="compositionally biased region" description="Polar residues" evidence="1">
    <location>
        <begin position="115"/>
        <end position="124"/>
    </location>
</feature>